<dbReference type="Pfam" id="PF04082">
    <property type="entry name" value="Fungal_trans"/>
    <property type="match status" value="1"/>
</dbReference>
<dbReference type="PROSITE" id="PS00463">
    <property type="entry name" value="ZN2_CY6_FUNGAL_1"/>
    <property type="match status" value="1"/>
</dbReference>
<keyword evidence="10" id="KW-1185">Reference proteome</keyword>
<reference evidence="9" key="1">
    <citation type="submission" date="2023-06" db="EMBL/GenBank/DDBJ databases">
        <title>Genome-scale phylogeny and comparative genomics of the fungal order Sordariales.</title>
        <authorList>
            <consortium name="Lawrence Berkeley National Laboratory"/>
            <person name="Hensen N."/>
            <person name="Bonometti L."/>
            <person name="Westerberg I."/>
            <person name="Brannstrom I.O."/>
            <person name="Guillou S."/>
            <person name="Cros-Aarteil S."/>
            <person name="Calhoun S."/>
            <person name="Haridas S."/>
            <person name="Kuo A."/>
            <person name="Mondo S."/>
            <person name="Pangilinan J."/>
            <person name="Riley R."/>
            <person name="LaButti K."/>
            <person name="Andreopoulos B."/>
            <person name="Lipzen A."/>
            <person name="Chen C."/>
            <person name="Yanf M."/>
            <person name="Daum C."/>
            <person name="Ng V."/>
            <person name="Clum A."/>
            <person name="Steindorff A."/>
            <person name="Ohm R."/>
            <person name="Martin F."/>
            <person name="Silar P."/>
            <person name="Natvig D."/>
            <person name="Lalanne C."/>
            <person name="Gautier V."/>
            <person name="Ament-velasquez S.L."/>
            <person name="Kruys A."/>
            <person name="Hutchinson M.I."/>
            <person name="Powell A.J."/>
            <person name="Barry K."/>
            <person name="Miller A.N."/>
            <person name="Grigoriev I.V."/>
            <person name="Debuchy R."/>
            <person name="Gladieux P."/>
            <person name="Thoren M.H."/>
            <person name="Johannesson H."/>
        </authorList>
    </citation>
    <scope>NUCLEOTIDE SEQUENCE</scope>
    <source>
        <strain evidence="9">SMH2392-1A</strain>
    </source>
</reference>
<evidence type="ECO:0000313" key="9">
    <source>
        <dbReference type="EMBL" id="KAK0712963.1"/>
    </source>
</evidence>
<dbReference type="InterPro" id="IPR051430">
    <property type="entry name" value="Fungal_TF_Env_Response"/>
</dbReference>
<protein>
    <recommendedName>
        <fullName evidence="8">Zn(2)-C6 fungal-type domain-containing protein</fullName>
    </recommendedName>
</protein>
<dbReference type="PROSITE" id="PS50048">
    <property type="entry name" value="ZN2_CY6_FUNGAL_2"/>
    <property type="match status" value="1"/>
</dbReference>
<dbReference type="SMART" id="SM00906">
    <property type="entry name" value="Fungal_trans"/>
    <property type="match status" value="1"/>
</dbReference>
<dbReference type="GO" id="GO:0001228">
    <property type="term" value="F:DNA-binding transcription activator activity, RNA polymerase II-specific"/>
    <property type="evidence" value="ECO:0007669"/>
    <property type="project" value="TreeGrafter"/>
</dbReference>
<keyword evidence="3" id="KW-0805">Transcription regulation</keyword>
<dbReference type="AlphaFoldDB" id="A0AA40AC50"/>
<dbReference type="InterPro" id="IPR001138">
    <property type="entry name" value="Zn2Cys6_DnaBD"/>
</dbReference>
<dbReference type="GO" id="GO:0008270">
    <property type="term" value="F:zinc ion binding"/>
    <property type="evidence" value="ECO:0007669"/>
    <property type="project" value="InterPro"/>
</dbReference>
<keyword evidence="5" id="KW-0804">Transcription</keyword>
<keyword evidence="2" id="KW-0862">Zinc</keyword>
<gene>
    <name evidence="9" type="ORF">B0T26DRAFT_857324</name>
</gene>
<dbReference type="GO" id="GO:0000978">
    <property type="term" value="F:RNA polymerase II cis-regulatory region sequence-specific DNA binding"/>
    <property type="evidence" value="ECO:0007669"/>
    <property type="project" value="TreeGrafter"/>
</dbReference>
<evidence type="ECO:0000256" key="5">
    <source>
        <dbReference type="ARBA" id="ARBA00023163"/>
    </source>
</evidence>
<dbReference type="RefSeq" id="XP_060294286.1">
    <property type="nucleotide sequence ID" value="XM_060447705.1"/>
</dbReference>
<dbReference type="GO" id="GO:0006351">
    <property type="term" value="P:DNA-templated transcription"/>
    <property type="evidence" value="ECO:0007669"/>
    <property type="project" value="InterPro"/>
</dbReference>
<evidence type="ECO:0000256" key="2">
    <source>
        <dbReference type="ARBA" id="ARBA00022833"/>
    </source>
</evidence>
<feature type="region of interest" description="Disordered" evidence="7">
    <location>
        <begin position="47"/>
        <end position="69"/>
    </location>
</feature>
<organism evidence="9 10">
    <name type="scientific">Lasiosphaeria miniovina</name>
    <dbReference type="NCBI Taxonomy" id="1954250"/>
    <lineage>
        <taxon>Eukaryota</taxon>
        <taxon>Fungi</taxon>
        <taxon>Dikarya</taxon>
        <taxon>Ascomycota</taxon>
        <taxon>Pezizomycotina</taxon>
        <taxon>Sordariomycetes</taxon>
        <taxon>Sordariomycetidae</taxon>
        <taxon>Sordariales</taxon>
        <taxon>Lasiosphaeriaceae</taxon>
        <taxon>Lasiosphaeria</taxon>
    </lineage>
</organism>
<name>A0AA40AC50_9PEZI</name>
<evidence type="ECO:0000313" key="10">
    <source>
        <dbReference type="Proteomes" id="UP001172101"/>
    </source>
</evidence>
<dbReference type="CDD" id="cd00067">
    <property type="entry name" value="GAL4"/>
    <property type="match status" value="1"/>
</dbReference>
<dbReference type="Gene3D" id="4.10.240.10">
    <property type="entry name" value="Zn(2)-C6 fungal-type DNA-binding domain"/>
    <property type="match status" value="1"/>
</dbReference>
<dbReference type="EMBL" id="JAUIRO010000005">
    <property type="protein sequence ID" value="KAK0712963.1"/>
    <property type="molecule type" value="Genomic_DNA"/>
</dbReference>
<dbReference type="SUPFAM" id="SSF57701">
    <property type="entry name" value="Zn2/Cys6 DNA-binding domain"/>
    <property type="match status" value="1"/>
</dbReference>
<keyword evidence="6" id="KW-0539">Nucleus</keyword>
<dbReference type="PANTHER" id="PTHR31944:SF131">
    <property type="entry name" value="HEME-RESPONSIVE ZINC FINGER TRANSCRIPTION FACTOR HAP1"/>
    <property type="match status" value="1"/>
</dbReference>
<dbReference type="GeneID" id="85330975"/>
<dbReference type="Proteomes" id="UP001172101">
    <property type="component" value="Unassembled WGS sequence"/>
</dbReference>
<keyword evidence="1" id="KW-0479">Metal-binding</keyword>
<evidence type="ECO:0000256" key="6">
    <source>
        <dbReference type="ARBA" id="ARBA00023242"/>
    </source>
</evidence>
<dbReference type="PANTHER" id="PTHR31944">
    <property type="entry name" value="HEME-RESPONSIVE ZINC FINGER TRANSCRIPTION FACTOR HAP1"/>
    <property type="match status" value="1"/>
</dbReference>
<proteinExistence type="predicted"/>
<dbReference type="InterPro" id="IPR036864">
    <property type="entry name" value="Zn2-C6_fun-type_DNA-bd_sf"/>
</dbReference>
<evidence type="ECO:0000256" key="7">
    <source>
        <dbReference type="SAM" id="MobiDB-lite"/>
    </source>
</evidence>
<dbReference type="CDD" id="cd12148">
    <property type="entry name" value="fungal_TF_MHR"/>
    <property type="match status" value="1"/>
</dbReference>
<dbReference type="Pfam" id="PF00172">
    <property type="entry name" value="Zn_clus"/>
    <property type="match status" value="1"/>
</dbReference>
<accession>A0AA40AC50</accession>
<feature type="region of interest" description="Disordered" evidence="7">
    <location>
        <begin position="100"/>
        <end position="130"/>
    </location>
</feature>
<dbReference type="GO" id="GO:0005634">
    <property type="term" value="C:nucleus"/>
    <property type="evidence" value="ECO:0007669"/>
    <property type="project" value="TreeGrafter"/>
</dbReference>
<evidence type="ECO:0000256" key="1">
    <source>
        <dbReference type="ARBA" id="ARBA00022723"/>
    </source>
</evidence>
<evidence type="ECO:0000256" key="3">
    <source>
        <dbReference type="ARBA" id="ARBA00023015"/>
    </source>
</evidence>
<dbReference type="InterPro" id="IPR007219">
    <property type="entry name" value="XnlR_reg_dom"/>
</dbReference>
<comment type="caution">
    <text evidence="9">The sequence shown here is derived from an EMBL/GenBank/DDBJ whole genome shotgun (WGS) entry which is preliminary data.</text>
</comment>
<dbReference type="SMART" id="SM00066">
    <property type="entry name" value="GAL4"/>
    <property type="match status" value="1"/>
</dbReference>
<evidence type="ECO:0000259" key="8">
    <source>
        <dbReference type="PROSITE" id="PS50048"/>
    </source>
</evidence>
<evidence type="ECO:0000256" key="4">
    <source>
        <dbReference type="ARBA" id="ARBA00023125"/>
    </source>
</evidence>
<keyword evidence="4" id="KW-0238">DNA-binding</keyword>
<sequence length="765" mass="85455">MSQQQQQASASSGYRPHRRVRIPLSCDPCRIRKLKCNRESPCQNCKARGGDEACKFHGPKPNKGGSAAAARADANGQEMLARIHDLEDLVKSLIEKHQAFSTDSPPVAHEHSPTQPATVLPDTPDSPPQAQAQAQAQAQDAAEESGAGKTVMDGIHSVYRGVHDWQVVLQEINDLRSTWTNQDYGYETDYSNLPIPSHTVDGSSLLFNQAKPIERIEIISTLPPKPEVDRMIAFFFNRSAFPIAVPPILHEPTFIREYNEHWKNPSQTNLIWLGLLFSILGITMLAYHQYGEPPQYEGIAESLFSVYRTRTAQCLLAGDMAKCLPYTVETLRFNATAELNRRDDNRRGLWIMTGVVVRTAINMGYHRDPSQFPDISPMQAEYRRRVWISVVSMDDMASFLGGFPRMVSGSFADAAECRNLHDWELSAETTVLPLSRPLTEATPVTYLIVKGRLFRALGRVADFNSAPNTGAYDAVLDIDRAVYESYQSFPPHMRIPPVGASNMVQMLATFSNLSLFGMYHKGMCTLHRKFLAKGRTDSRYKFSHDRCISSALALVESQQLLIPSLYRMAQTRQIMTLASMVLILELELRRKAPSAEAAEPPSPDSGVLLQALDKSCALWADARNVCEEAWRSHQLLEGMLSSFRVDASPGTASSSLQTPPDNITPFEILGLDPQFDAMLPAGNFSFYQEWANVDLDWVCHPLFLSSDLPAKLMHSTNNFRPRTTRSLKRADREAVPYINDLCNDTSRRGSHAAVTSLYCITEGRI</sequence>
<feature type="domain" description="Zn(2)-C6 fungal-type" evidence="8">
    <location>
        <begin position="25"/>
        <end position="56"/>
    </location>
</feature>